<evidence type="ECO:0000313" key="2">
    <source>
        <dbReference type="EMBL" id="QNO45808.1"/>
    </source>
</evidence>
<feature type="compositionally biased region" description="Low complexity" evidence="1">
    <location>
        <begin position="110"/>
        <end position="128"/>
    </location>
</feature>
<feature type="region of interest" description="Disordered" evidence="1">
    <location>
        <begin position="110"/>
        <end position="151"/>
    </location>
</feature>
<sequence>MVRWMYNNTKDVKTAIDNTLRVSAPLRPCVKLKNNNAKTQRRDGAKNKNLWAYFTGIFDCAPLKQDERGGTTTLSARPLTQDYTVCEAAAQPSSQDFCVNLVVFPLIRTPTPLRSPRPSRSHIPPDRSTNTPCCRAQSPAPGRALASQHRT</sequence>
<name>A0A7G9YCS4_9EURY</name>
<organism evidence="2">
    <name type="scientific">Candidatus Methanogaster sp. ANME-2c ERB4</name>
    <dbReference type="NCBI Taxonomy" id="2759911"/>
    <lineage>
        <taxon>Archaea</taxon>
        <taxon>Methanobacteriati</taxon>
        <taxon>Methanobacteriota</taxon>
        <taxon>Stenosarchaea group</taxon>
        <taxon>Methanomicrobia</taxon>
        <taxon>Methanosarcinales</taxon>
        <taxon>ANME-2 cluster</taxon>
        <taxon>Candidatus Methanogasteraceae</taxon>
        <taxon>Candidatus Methanogaster</taxon>
    </lineage>
</organism>
<protein>
    <submittedName>
        <fullName evidence="2">Uncharacterized protein</fullName>
    </submittedName>
</protein>
<proteinExistence type="predicted"/>
<dbReference type="EMBL" id="MT631154">
    <property type="protein sequence ID" value="QNO45808.1"/>
    <property type="molecule type" value="Genomic_DNA"/>
</dbReference>
<accession>A0A7G9YCS4</accession>
<evidence type="ECO:0000256" key="1">
    <source>
        <dbReference type="SAM" id="MobiDB-lite"/>
    </source>
</evidence>
<gene>
    <name evidence="2" type="ORF">OLDMCBNC_00014</name>
</gene>
<reference evidence="2" key="1">
    <citation type="submission" date="2020-06" db="EMBL/GenBank/DDBJ databases">
        <title>Unique genomic features of the anaerobic methanotrophic archaea.</title>
        <authorList>
            <person name="Chadwick G.L."/>
            <person name="Skennerton C.T."/>
            <person name="Laso-Perez R."/>
            <person name="Leu A.O."/>
            <person name="Speth D.R."/>
            <person name="Yu H."/>
            <person name="Morgan-Lang C."/>
            <person name="Hatzenpichler R."/>
            <person name="Goudeau D."/>
            <person name="Malmstrom R."/>
            <person name="Brazelton W.J."/>
            <person name="Woyke T."/>
            <person name="Hallam S.J."/>
            <person name="Tyson G.W."/>
            <person name="Wegener G."/>
            <person name="Boetius A."/>
            <person name="Orphan V."/>
        </authorList>
    </citation>
    <scope>NUCLEOTIDE SEQUENCE</scope>
</reference>
<dbReference type="AlphaFoldDB" id="A0A7G9YCS4"/>